<gene>
    <name evidence="1" type="ORF">SLS60_003743</name>
</gene>
<name>A0ABR3RPJ0_9PLEO</name>
<dbReference type="EMBL" id="JAKJXO020000004">
    <property type="protein sequence ID" value="KAL1606341.1"/>
    <property type="molecule type" value="Genomic_DNA"/>
</dbReference>
<dbReference type="Proteomes" id="UP001521785">
    <property type="component" value="Unassembled WGS sequence"/>
</dbReference>
<accession>A0ABR3RPJ0</accession>
<comment type="caution">
    <text evidence="1">The sequence shown here is derived from an EMBL/GenBank/DDBJ whole genome shotgun (WGS) entry which is preliminary data.</text>
</comment>
<sequence>MSRRRANPPNHLRVELAHALGYNDYPNKLSAEPHLRYIENRHIGRGTLEEYLALFLRVIKHFSVYHEKRTESPTGSHTIRELLDAFTGADGEAMFADTKAGSVSRKEDVEDTVMYIVGTWSMLLSSFVQLPNGFRKVTLAYNLQTGFHKEAYDEDLAGLLRGSYLLPRPNTESSTTKARLEDDIVRTAAKLLSCGNIMDL</sequence>
<evidence type="ECO:0000313" key="2">
    <source>
        <dbReference type="Proteomes" id="UP001521785"/>
    </source>
</evidence>
<proteinExistence type="predicted"/>
<keyword evidence="2" id="KW-1185">Reference proteome</keyword>
<reference evidence="1 2" key="1">
    <citation type="submission" date="2024-02" db="EMBL/GenBank/DDBJ databases">
        <title>De novo assembly and annotation of 12 fungi associated with fruit tree decline syndrome in Ontario, Canada.</title>
        <authorList>
            <person name="Sulman M."/>
            <person name="Ellouze W."/>
            <person name="Ilyukhin E."/>
        </authorList>
    </citation>
    <scope>NUCLEOTIDE SEQUENCE [LARGE SCALE GENOMIC DNA]</scope>
    <source>
        <strain evidence="1 2">M42-189</strain>
    </source>
</reference>
<protein>
    <submittedName>
        <fullName evidence="1">Uncharacterized protein</fullName>
    </submittedName>
</protein>
<organism evidence="1 2">
    <name type="scientific">Paraconiothyrium brasiliense</name>
    <dbReference type="NCBI Taxonomy" id="300254"/>
    <lineage>
        <taxon>Eukaryota</taxon>
        <taxon>Fungi</taxon>
        <taxon>Dikarya</taxon>
        <taxon>Ascomycota</taxon>
        <taxon>Pezizomycotina</taxon>
        <taxon>Dothideomycetes</taxon>
        <taxon>Pleosporomycetidae</taxon>
        <taxon>Pleosporales</taxon>
        <taxon>Massarineae</taxon>
        <taxon>Didymosphaeriaceae</taxon>
        <taxon>Paraconiothyrium</taxon>
    </lineage>
</organism>
<evidence type="ECO:0000313" key="1">
    <source>
        <dbReference type="EMBL" id="KAL1606341.1"/>
    </source>
</evidence>